<comment type="caution">
    <text evidence="6">The sequence shown here is derived from an EMBL/GenBank/DDBJ whole genome shotgun (WGS) entry which is preliminary data.</text>
</comment>
<evidence type="ECO:0000256" key="3">
    <source>
        <dbReference type="SAM" id="Phobius"/>
    </source>
</evidence>
<feature type="transmembrane region" description="Helical" evidence="3">
    <location>
        <begin position="992"/>
        <end position="1011"/>
    </location>
</feature>
<feature type="transmembrane region" description="Helical" evidence="3">
    <location>
        <begin position="751"/>
        <end position="772"/>
    </location>
</feature>
<dbReference type="Pfam" id="PF06738">
    <property type="entry name" value="ThrE"/>
    <property type="match status" value="1"/>
</dbReference>
<comment type="similarity">
    <text evidence="1">Belongs to the ThrE exporter (TC 2.A.79) family.</text>
</comment>
<evidence type="ECO:0000313" key="7">
    <source>
        <dbReference type="Proteomes" id="UP000292702"/>
    </source>
</evidence>
<dbReference type="Proteomes" id="UP000292702">
    <property type="component" value="Unassembled WGS sequence"/>
</dbReference>
<dbReference type="InterPro" id="IPR029063">
    <property type="entry name" value="SAM-dependent_MTases_sf"/>
</dbReference>
<accession>A0A4R0RES0</accession>
<dbReference type="InterPro" id="IPR051361">
    <property type="entry name" value="ThrE/Ser_Exporter"/>
</dbReference>
<dbReference type="EMBL" id="RWJN01000169">
    <property type="protein sequence ID" value="TCD65656.1"/>
    <property type="molecule type" value="Genomic_DNA"/>
</dbReference>
<dbReference type="Gene3D" id="3.40.50.150">
    <property type="entry name" value="Vaccinia Virus protein VP39"/>
    <property type="match status" value="1"/>
</dbReference>
<protein>
    <recommendedName>
        <fullName evidence="8">Threonine/serine exporter-like N-terminal domain-containing protein</fullName>
    </recommendedName>
</protein>
<evidence type="ECO:0000256" key="1">
    <source>
        <dbReference type="ARBA" id="ARBA00034125"/>
    </source>
</evidence>
<feature type="transmembrane region" description="Helical" evidence="3">
    <location>
        <begin position="707"/>
        <end position="730"/>
    </location>
</feature>
<keyword evidence="3" id="KW-0472">Membrane</keyword>
<reference evidence="6 7" key="1">
    <citation type="submission" date="2018-11" db="EMBL/GenBank/DDBJ databases">
        <title>Genome assembly of Steccherinum ochraceum LE-BIN_3174, the white-rot fungus of the Steccherinaceae family (The Residual Polyporoid clade, Polyporales, Basidiomycota).</title>
        <authorList>
            <person name="Fedorova T.V."/>
            <person name="Glazunova O.A."/>
            <person name="Landesman E.O."/>
            <person name="Moiseenko K.V."/>
            <person name="Psurtseva N.V."/>
            <person name="Savinova O.S."/>
            <person name="Shakhova N.V."/>
            <person name="Tyazhelova T.V."/>
            <person name="Vasina D.V."/>
        </authorList>
    </citation>
    <scope>NUCLEOTIDE SEQUENCE [LARGE SCALE GENOMIC DNA]</scope>
    <source>
        <strain evidence="6 7">LE-BIN_3174</strain>
    </source>
</reference>
<feature type="region of interest" description="Disordered" evidence="2">
    <location>
        <begin position="522"/>
        <end position="541"/>
    </location>
</feature>
<feature type="compositionally biased region" description="Polar residues" evidence="2">
    <location>
        <begin position="472"/>
        <end position="481"/>
    </location>
</feature>
<dbReference type="CDD" id="cd02440">
    <property type="entry name" value="AdoMet_MTases"/>
    <property type="match status" value="1"/>
</dbReference>
<keyword evidence="7" id="KW-1185">Reference proteome</keyword>
<feature type="region of interest" description="Disordered" evidence="2">
    <location>
        <begin position="267"/>
        <end position="298"/>
    </location>
</feature>
<evidence type="ECO:0000259" key="4">
    <source>
        <dbReference type="Pfam" id="PF06738"/>
    </source>
</evidence>
<dbReference type="PANTHER" id="PTHR31082:SF4">
    <property type="entry name" value="PHEROMONE-REGULATED MEMBRANE PROTEIN 10"/>
    <property type="match status" value="1"/>
</dbReference>
<feature type="transmembrane region" description="Helical" evidence="3">
    <location>
        <begin position="1031"/>
        <end position="1053"/>
    </location>
</feature>
<feature type="transmembrane region" description="Helical" evidence="3">
    <location>
        <begin position="934"/>
        <end position="950"/>
    </location>
</feature>
<feature type="region of interest" description="Disordered" evidence="2">
    <location>
        <begin position="455"/>
        <end position="482"/>
    </location>
</feature>
<sequence length="1063" mass="117790">MSRPWNWWDWVIDAAKRWPQCTFVGYDLVNVQIPLHCLDEDIANRIQWVHGNILRQRLPYDDDEFDYIHVEGMAFAIPELKWNSVFEEMNRVLRPGGVVEVVEEDAMFPVLPRWFTGPLHAQFKRPSAHFPDGTQRSLLPSPTTSETLSHDHALLEVLFNAVFENRFLNPLPTSVLPGYFTSIFSHVISPPVFSFPIPPFAPLTPLPGELDSSSLLFNDDAEPSTLFLPDVPPEPRLSVSSITSDTPFLDTLPTLVNSDFMTASDFRNLDPQERSPSTTTQQSDNSGDSSSRPPKAQRQSVAAFMIPDMNDRIGDESVVEIIQTPQIASFEEHSLFMHLYRAVGTVLALREAMWEELSNIIKKEPDSLQIHGWDASDFKDDRSRLKFDALIDRYKGDMHVRISLWHSLTKQGWPYPLRDPLSKAELVEEERMRRAILEARKSATEEELKTPCRNSAIGPLEVPRDQAAPSRRGSTASSYFGSMSYPERASQRRRMSMGMGELEEPFDSHVTLAQSDGCVDAPPSDQEKVFDSKHVDEQPRRPSLLRRMSSYASQVSGLGEGGDGVPQTYPEKVAAARERGREVTDNNADQFAKQDFVIWLAKALLSFGAPSHRIESQLNSAADILHLHVGFVHLPNLILITFLDSDTHTNQTRFVRAGGRISLTSLHKIHLVYKDVLRDKVNARLGASRIRKVLRSGPPYSVWQRCLFAFICASIICTTAFGGSFVDMFISGAASAVLQFLGLRAASKSTIYANVYEISVAIVVSFLARALGTLHSELFCYSSISSAGVVSILPGFTILISALELTSKNILCGSVRMVYAIIYTLFLGFSLTIGSDLYLVTNKNARANMARLSNAESQIAHGALLNMNTTTPFGPLEGAFEFVNVGKGGNVIKGCYRSPHWPWYQQPFPWWSLFILVPVYSFCSSLANLQAMDSIQLPIMVLFSCLAYAANRGANELISNRGDIVSAFGALVIGLCGNVYSRVVGGTAFTSMVTGVLFLVPSAIGNGGGLIQNYSTSSAEYSSGFSLGVRMIQVAIGVTIGLFIAQIFVYALGRRKNAAHFAF</sequence>
<dbReference type="STRING" id="92696.A0A4R0RES0"/>
<dbReference type="Pfam" id="PF13649">
    <property type="entry name" value="Methyltransf_25"/>
    <property type="match status" value="1"/>
</dbReference>
<name>A0A4R0RES0_9APHY</name>
<feature type="compositionally biased region" description="Polar residues" evidence="2">
    <location>
        <begin position="274"/>
        <end position="298"/>
    </location>
</feature>
<evidence type="ECO:0000313" key="6">
    <source>
        <dbReference type="EMBL" id="TCD65656.1"/>
    </source>
</evidence>
<evidence type="ECO:0000256" key="2">
    <source>
        <dbReference type="SAM" id="MobiDB-lite"/>
    </source>
</evidence>
<evidence type="ECO:0008006" key="8">
    <source>
        <dbReference type="Google" id="ProtNLM"/>
    </source>
</evidence>
<evidence type="ECO:0000259" key="5">
    <source>
        <dbReference type="Pfam" id="PF13649"/>
    </source>
</evidence>
<dbReference type="InterPro" id="IPR041698">
    <property type="entry name" value="Methyltransf_25"/>
</dbReference>
<dbReference type="GO" id="GO:0022857">
    <property type="term" value="F:transmembrane transporter activity"/>
    <property type="evidence" value="ECO:0007669"/>
    <property type="project" value="InterPro"/>
</dbReference>
<proteinExistence type="inferred from homology"/>
<feature type="domain" description="Methyltransferase" evidence="5">
    <location>
        <begin position="10"/>
        <end position="97"/>
    </location>
</feature>
<keyword evidence="3" id="KW-1133">Transmembrane helix</keyword>
<feature type="transmembrane region" description="Helical" evidence="3">
    <location>
        <begin position="784"/>
        <end position="805"/>
    </location>
</feature>
<organism evidence="6 7">
    <name type="scientific">Steccherinum ochraceum</name>
    <dbReference type="NCBI Taxonomy" id="92696"/>
    <lineage>
        <taxon>Eukaryota</taxon>
        <taxon>Fungi</taxon>
        <taxon>Dikarya</taxon>
        <taxon>Basidiomycota</taxon>
        <taxon>Agaricomycotina</taxon>
        <taxon>Agaricomycetes</taxon>
        <taxon>Polyporales</taxon>
        <taxon>Steccherinaceae</taxon>
        <taxon>Steccherinum</taxon>
    </lineage>
</organism>
<feature type="domain" description="Threonine/serine exporter-like N-terminal" evidence="4">
    <location>
        <begin position="595"/>
        <end position="837"/>
    </location>
</feature>
<feature type="transmembrane region" description="Helical" evidence="3">
    <location>
        <begin position="908"/>
        <end position="927"/>
    </location>
</feature>
<feature type="compositionally biased region" description="Basic and acidic residues" evidence="2">
    <location>
        <begin position="525"/>
        <end position="540"/>
    </location>
</feature>
<feature type="transmembrane region" description="Helical" evidence="3">
    <location>
        <begin position="817"/>
        <end position="840"/>
    </location>
</feature>
<keyword evidence="3" id="KW-0812">Transmembrane</keyword>
<dbReference type="PANTHER" id="PTHR31082">
    <property type="entry name" value="PHEROMONE-REGULATED MEMBRANE PROTEIN 10"/>
    <property type="match status" value="1"/>
</dbReference>
<gene>
    <name evidence="6" type="ORF">EIP91_002329</name>
</gene>
<dbReference type="OrthoDB" id="413008at2759"/>
<feature type="transmembrane region" description="Helical" evidence="3">
    <location>
        <begin position="962"/>
        <end position="980"/>
    </location>
</feature>
<dbReference type="InterPro" id="IPR010619">
    <property type="entry name" value="ThrE-like_N"/>
</dbReference>
<dbReference type="AlphaFoldDB" id="A0A4R0RES0"/>
<dbReference type="SUPFAM" id="SSF53335">
    <property type="entry name" value="S-adenosyl-L-methionine-dependent methyltransferases"/>
    <property type="match status" value="1"/>
</dbReference>